<dbReference type="Gene3D" id="1.20.5.340">
    <property type="match status" value="1"/>
</dbReference>
<feature type="non-terminal residue" evidence="5">
    <location>
        <position position="153"/>
    </location>
</feature>
<accession>A0A3Q0FVV1</accession>
<dbReference type="Proteomes" id="UP000189705">
    <property type="component" value="Unplaced"/>
</dbReference>
<dbReference type="InterPro" id="IPR002928">
    <property type="entry name" value="Myosin_tail"/>
</dbReference>
<gene>
    <name evidence="5" type="primary">LOC102387752</name>
</gene>
<dbReference type="GO" id="GO:0051015">
    <property type="term" value="F:actin filament binding"/>
    <property type="evidence" value="ECO:0007669"/>
    <property type="project" value="TreeGrafter"/>
</dbReference>
<dbReference type="GO" id="GO:0032982">
    <property type="term" value="C:myosin filament"/>
    <property type="evidence" value="ECO:0007669"/>
    <property type="project" value="TreeGrafter"/>
</dbReference>
<protein>
    <submittedName>
        <fullName evidence="5">Myosin-6-like</fullName>
    </submittedName>
</protein>
<dbReference type="KEGG" id="asn:102387752"/>
<keyword evidence="4" id="KW-1185">Reference proteome</keyword>
<feature type="non-terminal residue" evidence="5">
    <location>
        <position position="1"/>
    </location>
</feature>
<evidence type="ECO:0000256" key="2">
    <source>
        <dbReference type="SAM" id="Coils"/>
    </source>
</evidence>
<dbReference type="RefSeq" id="XP_025051716.1">
    <property type="nucleotide sequence ID" value="XM_025195931.1"/>
</dbReference>
<reference evidence="5" key="1">
    <citation type="submission" date="2025-08" db="UniProtKB">
        <authorList>
            <consortium name="RefSeq"/>
        </authorList>
    </citation>
    <scope>IDENTIFICATION</scope>
</reference>
<evidence type="ECO:0000259" key="3">
    <source>
        <dbReference type="Pfam" id="PF01576"/>
    </source>
</evidence>
<dbReference type="GO" id="GO:0016460">
    <property type="term" value="C:myosin II complex"/>
    <property type="evidence" value="ECO:0007669"/>
    <property type="project" value="TreeGrafter"/>
</dbReference>
<dbReference type="GO" id="GO:0005737">
    <property type="term" value="C:cytoplasm"/>
    <property type="evidence" value="ECO:0007669"/>
    <property type="project" value="TreeGrafter"/>
</dbReference>
<dbReference type="PANTHER" id="PTHR45615">
    <property type="entry name" value="MYOSIN HEAVY CHAIN, NON-MUSCLE"/>
    <property type="match status" value="1"/>
</dbReference>
<dbReference type="SUPFAM" id="SSF90257">
    <property type="entry name" value="Myosin rod fragments"/>
    <property type="match status" value="1"/>
</dbReference>
<evidence type="ECO:0000313" key="4">
    <source>
        <dbReference type="Proteomes" id="UP000189705"/>
    </source>
</evidence>
<sequence>VKNLTEEMAVLDESIAKLTKEKKALQEAHQQTLDDLQAEEDKVNTLTKAKTKLEQQVDDLEGSLEQEKKLRMDLERAKRKLEGDLKLAQESTMDLENDKQQLDEKLKKKDFEISQLQSKIEDEQALGIQLQKKIKELQASHNLPCFWLCGGVQ</sequence>
<dbReference type="AlphaFoldDB" id="A0A3Q0FVV1"/>
<dbReference type="GO" id="GO:0006936">
    <property type="term" value="P:muscle contraction"/>
    <property type="evidence" value="ECO:0007669"/>
    <property type="project" value="TreeGrafter"/>
</dbReference>
<feature type="domain" description="Myosin tail" evidence="3">
    <location>
        <begin position="1"/>
        <end position="140"/>
    </location>
</feature>
<organism evidence="4 5">
    <name type="scientific">Alligator sinensis</name>
    <name type="common">Chinese alligator</name>
    <dbReference type="NCBI Taxonomy" id="38654"/>
    <lineage>
        <taxon>Eukaryota</taxon>
        <taxon>Metazoa</taxon>
        <taxon>Chordata</taxon>
        <taxon>Craniata</taxon>
        <taxon>Vertebrata</taxon>
        <taxon>Euteleostomi</taxon>
        <taxon>Archelosauria</taxon>
        <taxon>Archosauria</taxon>
        <taxon>Crocodylia</taxon>
        <taxon>Alligatoridae</taxon>
        <taxon>Alligatorinae</taxon>
        <taxon>Alligator</taxon>
    </lineage>
</organism>
<dbReference type="GO" id="GO:0000146">
    <property type="term" value="F:microfilament motor activity"/>
    <property type="evidence" value="ECO:0007669"/>
    <property type="project" value="TreeGrafter"/>
</dbReference>
<evidence type="ECO:0000313" key="5">
    <source>
        <dbReference type="RefSeq" id="XP_025051716.1"/>
    </source>
</evidence>
<keyword evidence="1 2" id="KW-0175">Coiled coil</keyword>
<dbReference type="InParanoid" id="A0A3Q0FVV1"/>
<dbReference type="STRING" id="38654.A0A3Q0FVV1"/>
<proteinExistence type="predicted"/>
<name>A0A3Q0FVV1_ALLSI</name>
<dbReference type="GeneID" id="102387752"/>
<dbReference type="PANTHER" id="PTHR45615:SF6">
    <property type="entry name" value="MYOSIN-3"/>
    <property type="match status" value="1"/>
</dbReference>
<evidence type="ECO:0000256" key="1">
    <source>
        <dbReference type="ARBA" id="ARBA00023054"/>
    </source>
</evidence>
<dbReference type="Pfam" id="PF01576">
    <property type="entry name" value="Myosin_tail_1"/>
    <property type="match status" value="1"/>
</dbReference>
<feature type="coiled-coil region" evidence="2">
    <location>
        <begin position="1"/>
        <end position="140"/>
    </location>
</feature>